<evidence type="ECO:0000313" key="1">
    <source>
        <dbReference type="EMBL" id="RDB29049.1"/>
    </source>
</evidence>
<proteinExistence type="predicted"/>
<dbReference type="Proteomes" id="UP000076154">
    <property type="component" value="Unassembled WGS sequence"/>
</dbReference>
<keyword evidence="2" id="KW-1185">Reference proteome</keyword>
<dbReference type="EMBL" id="LUEZ02000010">
    <property type="protein sequence ID" value="RDB29049.1"/>
    <property type="molecule type" value="Genomic_DNA"/>
</dbReference>
<evidence type="ECO:0000313" key="2">
    <source>
        <dbReference type="Proteomes" id="UP000076154"/>
    </source>
</evidence>
<accession>A0A369K346</accession>
<dbReference type="InParanoid" id="A0A369K346"/>
<dbReference type="AlphaFoldDB" id="A0A369K346"/>
<organism evidence="1 2">
    <name type="scientific">Hypsizygus marmoreus</name>
    <name type="common">White beech mushroom</name>
    <name type="synonym">Agaricus marmoreus</name>
    <dbReference type="NCBI Taxonomy" id="39966"/>
    <lineage>
        <taxon>Eukaryota</taxon>
        <taxon>Fungi</taxon>
        <taxon>Dikarya</taxon>
        <taxon>Basidiomycota</taxon>
        <taxon>Agaricomycotina</taxon>
        <taxon>Agaricomycetes</taxon>
        <taxon>Agaricomycetidae</taxon>
        <taxon>Agaricales</taxon>
        <taxon>Tricholomatineae</taxon>
        <taxon>Lyophyllaceae</taxon>
        <taxon>Hypsizygus</taxon>
    </lineage>
</organism>
<protein>
    <submittedName>
        <fullName evidence="1">Uncharacterized protein</fullName>
    </submittedName>
</protein>
<sequence>MENRDILTSEAVNLRLQRDSCLPTYSRVLGLTECTLRLPAYRSRSLTRYRPYHRDRGTLESYTESPLEFLDEEISVATESTARLNWLNALNATEDQNVTNLQHALSFQGLRSRRFSILVIDLALTVQRRLRRLGGRVTRSSNATVTVEEDATQS</sequence>
<reference evidence="1" key="1">
    <citation type="submission" date="2018-04" db="EMBL/GenBank/DDBJ databases">
        <title>Whole genome sequencing of Hypsizygus marmoreus.</title>
        <authorList>
            <person name="Choi I.-G."/>
            <person name="Min B."/>
            <person name="Kim J.-G."/>
            <person name="Kim S."/>
            <person name="Oh Y.-L."/>
            <person name="Kong W.-S."/>
            <person name="Park H."/>
            <person name="Jeong J."/>
            <person name="Song E.-S."/>
        </authorList>
    </citation>
    <scope>NUCLEOTIDE SEQUENCE [LARGE SCALE GENOMIC DNA]</scope>
    <source>
        <strain evidence="1">51987-8</strain>
    </source>
</reference>
<gene>
    <name evidence="1" type="ORF">Hypma_015303</name>
</gene>
<name>A0A369K346_HYPMA</name>
<comment type="caution">
    <text evidence="1">The sequence shown here is derived from an EMBL/GenBank/DDBJ whole genome shotgun (WGS) entry which is preliminary data.</text>
</comment>